<dbReference type="Proteomes" id="UP001057402">
    <property type="component" value="Chromosome 6"/>
</dbReference>
<reference evidence="2" key="1">
    <citation type="journal article" date="2023" name="Front. Plant Sci.">
        <title>Chromosomal-level genome assembly of Melastoma candidum provides insights into trichome evolution.</title>
        <authorList>
            <person name="Zhong Y."/>
            <person name="Wu W."/>
            <person name="Sun C."/>
            <person name="Zou P."/>
            <person name="Liu Y."/>
            <person name="Dai S."/>
            <person name="Zhou R."/>
        </authorList>
    </citation>
    <scope>NUCLEOTIDE SEQUENCE [LARGE SCALE GENOMIC DNA]</scope>
</reference>
<comment type="caution">
    <text evidence="1">The sequence shown here is derived from an EMBL/GenBank/DDBJ whole genome shotgun (WGS) entry which is preliminary data.</text>
</comment>
<protein>
    <submittedName>
        <fullName evidence="1">Uncharacterized protein</fullName>
    </submittedName>
</protein>
<keyword evidence="2" id="KW-1185">Reference proteome</keyword>
<gene>
    <name evidence="1" type="ORF">MLD38_021600</name>
</gene>
<proteinExistence type="predicted"/>
<evidence type="ECO:0000313" key="1">
    <source>
        <dbReference type="EMBL" id="KAI4365634.1"/>
    </source>
</evidence>
<accession>A0ACB9QHS9</accession>
<dbReference type="EMBL" id="CM042885">
    <property type="protein sequence ID" value="KAI4365634.1"/>
    <property type="molecule type" value="Genomic_DNA"/>
</dbReference>
<sequence length="163" mass="18892">MDHEVMGLVVALLLWLIWAMMTERRHRRMEELVWLRPGPRPLPIVGNVFQLDLRPHAAFTRLASKYGPIMAVWLGSMGTVVVTSDDTAREMFKSHDAILAGRKIYEAMKGDFGNDGSIITSQYGPHWRMLRRLCTIEFFITRTRLPHQNKALIPFVGFKQRTW</sequence>
<name>A0ACB9QHS9_9MYRT</name>
<evidence type="ECO:0000313" key="2">
    <source>
        <dbReference type="Proteomes" id="UP001057402"/>
    </source>
</evidence>
<organism evidence="1 2">
    <name type="scientific">Melastoma candidum</name>
    <dbReference type="NCBI Taxonomy" id="119954"/>
    <lineage>
        <taxon>Eukaryota</taxon>
        <taxon>Viridiplantae</taxon>
        <taxon>Streptophyta</taxon>
        <taxon>Embryophyta</taxon>
        <taxon>Tracheophyta</taxon>
        <taxon>Spermatophyta</taxon>
        <taxon>Magnoliopsida</taxon>
        <taxon>eudicotyledons</taxon>
        <taxon>Gunneridae</taxon>
        <taxon>Pentapetalae</taxon>
        <taxon>rosids</taxon>
        <taxon>malvids</taxon>
        <taxon>Myrtales</taxon>
        <taxon>Melastomataceae</taxon>
        <taxon>Melastomatoideae</taxon>
        <taxon>Melastomateae</taxon>
        <taxon>Melastoma</taxon>
    </lineage>
</organism>